<keyword evidence="5" id="KW-0547">Nucleotide-binding</keyword>
<evidence type="ECO:0000256" key="4">
    <source>
        <dbReference type="ARBA" id="ARBA00022722"/>
    </source>
</evidence>
<dbReference type="InterPro" id="IPR007409">
    <property type="entry name" value="Restrct_endonuc_type1_HsdR_N"/>
</dbReference>
<dbReference type="InterPro" id="IPR027417">
    <property type="entry name" value="P-loop_NTPase"/>
</dbReference>
<dbReference type="AlphaFoldDB" id="A0AAW5LTE1"/>
<dbReference type="Gene3D" id="3.90.1570.50">
    <property type="match status" value="1"/>
</dbReference>
<dbReference type="EC" id="3.1.21.3" evidence="3"/>
<organism evidence="12 13">
    <name type="scientific">Lactobacillus johnsonii</name>
    <dbReference type="NCBI Taxonomy" id="33959"/>
    <lineage>
        <taxon>Bacteria</taxon>
        <taxon>Bacillati</taxon>
        <taxon>Bacillota</taxon>
        <taxon>Bacilli</taxon>
        <taxon>Lactobacillales</taxon>
        <taxon>Lactobacillaceae</taxon>
        <taxon>Lactobacillus</taxon>
    </lineage>
</organism>
<evidence type="ECO:0000256" key="10">
    <source>
        <dbReference type="ARBA" id="ARBA00023125"/>
    </source>
</evidence>
<keyword evidence="9" id="KW-0067">ATP-binding</keyword>
<dbReference type="Proteomes" id="UP001206357">
    <property type="component" value="Unassembled WGS sequence"/>
</dbReference>
<keyword evidence="7 12" id="KW-0255">Endonuclease</keyword>
<comment type="caution">
    <text evidence="12">The sequence shown here is derived from an EMBL/GenBank/DDBJ whole genome shotgun (WGS) entry which is preliminary data.</text>
</comment>
<evidence type="ECO:0000259" key="11">
    <source>
        <dbReference type="PROSITE" id="PS51192"/>
    </source>
</evidence>
<keyword evidence="6" id="KW-0680">Restriction system</keyword>
<accession>A0AAW5LTE1</accession>
<dbReference type="InterPro" id="IPR055180">
    <property type="entry name" value="HsdR_RecA-like_helicase_dom_2"/>
</dbReference>
<comment type="catalytic activity">
    <reaction evidence="1">
        <text>Endonucleolytic cleavage of DNA to give random double-stranded fragments with terminal 5'-phosphates, ATP is simultaneously hydrolyzed.</text>
        <dbReference type="EC" id="3.1.21.3"/>
    </reaction>
</comment>
<evidence type="ECO:0000256" key="3">
    <source>
        <dbReference type="ARBA" id="ARBA00012654"/>
    </source>
</evidence>
<dbReference type="PROSITE" id="PS51192">
    <property type="entry name" value="HELICASE_ATP_BIND_1"/>
    <property type="match status" value="1"/>
</dbReference>
<evidence type="ECO:0000256" key="5">
    <source>
        <dbReference type="ARBA" id="ARBA00022741"/>
    </source>
</evidence>
<dbReference type="PANTHER" id="PTHR30195:SF15">
    <property type="entry name" value="TYPE I RESTRICTION ENZYME HINDI ENDONUCLEASE SUBUNIT"/>
    <property type="match status" value="1"/>
</dbReference>
<dbReference type="PANTHER" id="PTHR30195">
    <property type="entry name" value="TYPE I SITE-SPECIFIC DEOXYRIBONUCLEASE PROTEIN SUBUNIT M AND R"/>
    <property type="match status" value="1"/>
</dbReference>
<dbReference type="GO" id="GO:0003677">
    <property type="term" value="F:DNA binding"/>
    <property type="evidence" value="ECO:0007669"/>
    <property type="project" value="UniProtKB-KW"/>
</dbReference>
<dbReference type="Gene3D" id="3.40.50.300">
    <property type="entry name" value="P-loop containing nucleotide triphosphate hydrolases"/>
    <property type="match status" value="2"/>
</dbReference>
<sequence length="1022" mass="119252">MATQFNEMTRVQFPGLIHLLKLGYEFIPKHTVESNKDPENNILLPILKEQFLKLNPGATEKEFDDEYKEIKIELTNNDLGKEFFDRIQNKGNSKFRLIDWENWKNNIFQISYEIPCENGDDEFRPDLTIFINGLPLAYIEFKKPNAIRNGQTGMISEFSRMEKRFQNKAFKVFHNITQIIGFTDNMDYSEDYGMHTTGSYYCTSSYSKAFFNSMHEERQDEVSKQVGEVTEEQIVEVLKDANKIAIKDTPEFKTNCDPNTPANSFLTSLFSLDRLKFFLRFGIAYDKKRNDDGIITFQKQIMRYPQYFATKAIEDAINSGVKKGVIWHTQGSGKTALAFYNIEYLKYVFQKKNIIPQFFFIVDRIDLANQAENAFLNRGLKVKRINSKQELNKPFTEDVAVVNIQKINEDTNLVDKSGYESLNKQNVYFIDEAHRSYNNKGSYLPNLYNADKNAIKIALTGTPLINPDHKANEKHKTTREIFGDYLNKYYYDQSIQDGFTLRLMREEVRTEYKKKFKNIVDNLQEQVQKGTLKKKDILAHPAYCSPLLNYILKDFQESKEIYGDRTIGGMIVADSSDQARELYKLFQEKSKDGETKFTASLILSDENDKETRNSEVKNFIDGKTDFLIVYNMLLTGFNAPRLKKLYLGRVIKAHNLLQALTRVNRPYHDFRFGYIVDFANISKEFDKTNKAYFEELNNEYAKSGEDLNNIYGSLFVPVEDIEKNLQNAEIVLAEYNTSNLESFSQQINDIPKKSELIQLAKTLRELKEDYNVARLLSYDELVEKIKAKNIAQLLSIVQDRIRTVNLIEDTSQESGKDILNIAMKNWTFNFEKDGSEELKLVADDYRKAEEKAKHAFNQNWDQKDPDWISLFEEFKRIMQKQHIKEITPEETRENTHKIQQIIIDLRNLNSKNERFANAFNGDKKYVRSFKKVIYDFTGQEPDTVKDHTSIYTVMKTSKESIDDEIAKNSAVLENEPYVKKAILRIIIKQRKDLQKMDVQPGEIKELSDLLTKEYHDEYEGIK</sequence>
<feature type="domain" description="Helicase ATP-binding" evidence="11">
    <location>
        <begin position="315"/>
        <end position="481"/>
    </location>
</feature>
<evidence type="ECO:0000256" key="2">
    <source>
        <dbReference type="ARBA" id="ARBA00008598"/>
    </source>
</evidence>
<dbReference type="EMBL" id="JANKAU010000011">
    <property type="protein sequence ID" value="MCR1915504.1"/>
    <property type="molecule type" value="Genomic_DNA"/>
</dbReference>
<keyword evidence="4" id="KW-0540">Nuclease</keyword>
<evidence type="ECO:0000313" key="13">
    <source>
        <dbReference type="Proteomes" id="UP001206357"/>
    </source>
</evidence>
<evidence type="ECO:0000256" key="1">
    <source>
        <dbReference type="ARBA" id="ARBA00000851"/>
    </source>
</evidence>
<comment type="similarity">
    <text evidence="2">Belongs to the HsdR family.</text>
</comment>
<evidence type="ECO:0000256" key="8">
    <source>
        <dbReference type="ARBA" id="ARBA00022801"/>
    </source>
</evidence>
<dbReference type="InterPro" id="IPR051268">
    <property type="entry name" value="Type-I_R_enzyme_R_subunit"/>
</dbReference>
<name>A0AAW5LTE1_LACJH</name>
<evidence type="ECO:0000256" key="7">
    <source>
        <dbReference type="ARBA" id="ARBA00022759"/>
    </source>
</evidence>
<dbReference type="SUPFAM" id="SSF52540">
    <property type="entry name" value="P-loop containing nucleoside triphosphate hydrolases"/>
    <property type="match status" value="2"/>
</dbReference>
<evidence type="ECO:0000256" key="6">
    <source>
        <dbReference type="ARBA" id="ARBA00022747"/>
    </source>
</evidence>
<evidence type="ECO:0000256" key="9">
    <source>
        <dbReference type="ARBA" id="ARBA00022840"/>
    </source>
</evidence>
<gene>
    <name evidence="12" type="ORF">NSA17_08695</name>
</gene>
<protein>
    <recommendedName>
        <fullName evidence="3">type I site-specific deoxyribonuclease</fullName>
        <ecNumber evidence="3">3.1.21.3</ecNumber>
    </recommendedName>
</protein>
<dbReference type="Pfam" id="PF04313">
    <property type="entry name" value="HSDR_N"/>
    <property type="match status" value="1"/>
</dbReference>
<proteinExistence type="inferred from homology"/>
<evidence type="ECO:0000313" key="12">
    <source>
        <dbReference type="EMBL" id="MCR1915504.1"/>
    </source>
</evidence>
<keyword evidence="10" id="KW-0238">DNA-binding</keyword>
<dbReference type="GO" id="GO:0009035">
    <property type="term" value="F:type I site-specific deoxyribonuclease activity"/>
    <property type="evidence" value="ECO:0007669"/>
    <property type="project" value="UniProtKB-EC"/>
</dbReference>
<dbReference type="InterPro" id="IPR040980">
    <property type="entry name" value="SWI2_SNF2"/>
</dbReference>
<dbReference type="GO" id="GO:0009307">
    <property type="term" value="P:DNA restriction-modification system"/>
    <property type="evidence" value="ECO:0007669"/>
    <property type="project" value="UniProtKB-KW"/>
</dbReference>
<reference evidence="12" key="1">
    <citation type="submission" date="2022-07" db="EMBL/GenBank/DDBJ databases">
        <title>Enhanced cultured diversity of the mouse gut microbiota enables custom-made synthetic communities.</title>
        <authorList>
            <person name="Afrizal A."/>
        </authorList>
    </citation>
    <scope>NUCLEOTIDE SEQUENCE</scope>
    <source>
        <strain evidence="12">DSM 100219</strain>
    </source>
</reference>
<dbReference type="RefSeq" id="WP_146283258.1">
    <property type="nucleotide sequence ID" value="NZ_JANKAU010000011.1"/>
</dbReference>
<dbReference type="SMART" id="SM00487">
    <property type="entry name" value="DEXDc"/>
    <property type="match status" value="1"/>
</dbReference>
<dbReference type="GO" id="GO:0005524">
    <property type="term" value="F:ATP binding"/>
    <property type="evidence" value="ECO:0007669"/>
    <property type="project" value="UniProtKB-KW"/>
</dbReference>
<dbReference type="InterPro" id="IPR014001">
    <property type="entry name" value="Helicase_ATP-bd"/>
</dbReference>
<dbReference type="CDD" id="cd22332">
    <property type="entry name" value="HsdR_N"/>
    <property type="match status" value="1"/>
</dbReference>
<dbReference type="Pfam" id="PF18766">
    <property type="entry name" value="SWI2_SNF2"/>
    <property type="match status" value="1"/>
</dbReference>
<dbReference type="Pfam" id="PF22679">
    <property type="entry name" value="T1R_D3-like"/>
    <property type="match status" value="1"/>
</dbReference>
<keyword evidence="8" id="KW-0378">Hydrolase</keyword>